<feature type="domain" description="HTH marR-type" evidence="3">
    <location>
        <begin position="24"/>
        <end position="67"/>
    </location>
</feature>
<evidence type="ECO:0000313" key="5">
    <source>
        <dbReference type="Proteomes" id="UP001138961"/>
    </source>
</evidence>
<dbReference type="InterPro" id="IPR000600">
    <property type="entry name" value="ROK"/>
</dbReference>
<dbReference type="PANTHER" id="PTHR18964">
    <property type="entry name" value="ROK (REPRESSOR, ORF, KINASE) FAMILY"/>
    <property type="match status" value="1"/>
</dbReference>
<dbReference type="Pfam" id="PF01047">
    <property type="entry name" value="MarR"/>
    <property type="match status" value="1"/>
</dbReference>
<dbReference type="InterPro" id="IPR036388">
    <property type="entry name" value="WH-like_DNA-bd_sf"/>
</dbReference>
<feature type="compositionally biased region" description="Polar residues" evidence="2">
    <location>
        <begin position="8"/>
        <end position="17"/>
    </location>
</feature>
<protein>
    <submittedName>
        <fullName evidence="4">ROK family transcriptional regulator</fullName>
    </submittedName>
</protein>
<dbReference type="SUPFAM" id="SSF53067">
    <property type="entry name" value="Actin-like ATPase domain"/>
    <property type="match status" value="1"/>
</dbReference>
<dbReference type="Proteomes" id="UP001138961">
    <property type="component" value="Unassembled WGS sequence"/>
</dbReference>
<dbReference type="Pfam" id="PF00480">
    <property type="entry name" value="ROK"/>
    <property type="match status" value="1"/>
</dbReference>
<dbReference type="EMBL" id="JAJATZ010000012">
    <property type="protein sequence ID" value="MCB5200797.1"/>
    <property type="molecule type" value="Genomic_DNA"/>
</dbReference>
<dbReference type="PANTHER" id="PTHR18964:SF149">
    <property type="entry name" value="BIFUNCTIONAL UDP-N-ACETYLGLUCOSAMINE 2-EPIMERASE_N-ACETYLMANNOSAMINE KINASE"/>
    <property type="match status" value="1"/>
</dbReference>
<evidence type="ECO:0000259" key="3">
    <source>
        <dbReference type="Pfam" id="PF01047"/>
    </source>
</evidence>
<feature type="region of interest" description="Disordered" evidence="2">
    <location>
        <begin position="1"/>
        <end position="21"/>
    </location>
</feature>
<dbReference type="InterPro" id="IPR011991">
    <property type="entry name" value="ArsR-like_HTH"/>
</dbReference>
<gene>
    <name evidence="4" type="ORF">LGQ03_16285</name>
</gene>
<comment type="similarity">
    <text evidence="1">Belongs to the ROK (NagC/XylR) family.</text>
</comment>
<dbReference type="InterPro" id="IPR036390">
    <property type="entry name" value="WH_DNA-bd_sf"/>
</dbReference>
<evidence type="ECO:0000256" key="1">
    <source>
        <dbReference type="ARBA" id="ARBA00006479"/>
    </source>
</evidence>
<name>A0ABS8BYI7_9RHOB</name>
<dbReference type="Gene3D" id="3.30.420.40">
    <property type="match status" value="2"/>
</dbReference>
<evidence type="ECO:0000256" key="2">
    <source>
        <dbReference type="SAM" id="MobiDB-lite"/>
    </source>
</evidence>
<dbReference type="CDD" id="cd00090">
    <property type="entry name" value="HTH_ARSR"/>
    <property type="match status" value="1"/>
</dbReference>
<dbReference type="InterPro" id="IPR000835">
    <property type="entry name" value="HTH_MarR-typ"/>
</dbReference>
<accession>A0ABS8BYI7</accession>
<dbReference type="Gene3D" id="1.10.10.10">
    <property type="entry name" value="Winged helix-like DNA-binding domain superfamily/Winged helix DNA-binding domain"/>
    <property type="match status" value="1"/>
</dbReference>
<proteinExistence type="inferred from homology"/>
<organism evidence="4 5">
    <name type="scientific">Loktanella gaetbuli</name>
    <dbReference type="NCBI Taxonomy" id="2881335"/>
    <lineage>
        <taxon>Bacteria</taxon>
        <taxon>Pseudomonadati</taxon>
        <taxon>Pseudomonadota</taxon>
        <taxon>Alphaproteobacteria</taxon>
        <taxon>Rhodobacterales</taxon>
        <taxon>Roseobacteraceae</taxon>
        <taxon>Loktanella</taxon>
    </lineage>
</organism>
<sequence length="398" mass="43432">MTHEDSRVQTTGRNQSALRDHNERLILTKLSRQGPMPGSEISRVTALSPQTVSVILRELEQDGMLTRGTPMRGRVGKPSIPMELSKNGAYSIGVKIGRRSATVVLTNILGEVLLNRSVRYDYPIPGPIMKFLNEALTQIRTQLGSRDWDRIAGIGIAKPYEIWAWHDTIGAPQRDLDLWRDFDFADSLGQICDLDVFVENDATAASQAEHLYGAGRAWSHYAYFFVGTFIGGGVVLNDAVFEGPFVNAGAFGSLPVRTATGETRQLIDTASLYLLEDRIRATGSDPSAIWQDQSDWSQFGPIIEDWIAQTGTQLAFAALSVCSVIDFEAIVIDGSMPGRVREGLVARARQELETLDTRGLHVPQVVAGAIGPQAREMGAAAIPIHAKHFLALHAGDVA</sequence>
<dbReference type="InterPro" id="IPR043129">
    <property type="entry name" value="ATPase_NBD"/>
</dbReference>
<comment type="caution">
    <text evidence="4">The sequence shown here is derived from an EMBL/GenBank/DDBJ whole genome shotgun (WGS) entry which is preliminary data.</text>
</comment>
<evidence type="ECO:0000313" key="4">
    <source>
        <dbReference type="EMBL" id="MCB5200797.1"/>
    </source>
</evidence>
<dbReference type="SUPFAM" id="SSF46785">
    <property type="entry name" value="Winged helix' DNA-binding domain"/>
    <property type="match status" value="1"/>
</dbReference>
<dbReference type="RefSeq" id="WP_226749260.1">
    <property type="nucleotide sequence ID" value="NZ_JAJATZ010000012.1"/>
</dbReference>
<reference evidence="4" key="1">
    <citation type="submission" date="2021-10" db="EMBL/GenBank/DDBJ databases">
        <title>Loktanella gaetbuli sp. nov., isolated from a tidal flat.</title>
        <authorList>
            <person name="Park S."/>
            <person name="Yoon J.-H."/>
        </authorList>
    </citation>
    <scope>NUCLEOTIDE SEQUENCE</scope>
    <source>
        <strain evidence="4">TSTF-M6</strain>
    </source>
</reference>
<keyword evidence="5" id="KW-1185">Reference proteome</keyword>